<dbReference type="InterPro" id="IPR036412">
    <property type="entry name" value="HAD-like_sf"/>
</dbReference>
<dbReference type="EMBL" id="CP048222">
    <property type="protein sequence ID" value="QHT65660.1"/>
    <property type="molecule type" value="Genomic_DNA"/>
</dbReference>
<evidence type="ECO:0000313" key="1">
    <source>
        <dbReference type="EMBL" id="QHT65660.1"/>
    </source>
</evidence>
<name>A0A6C0GD89_9BACT</name>
<keyword evidence="2" id="KW-1185">Reference proteome</keyword>
<dbReference type="Proteomes" id="UP000480178">
    <property type="component" value="Chromosome"/>
</dbReference>
<dbReference type="SUPFAM" id="SSF56784">
    <property type="entry name" value="HAD-like"/>
    <property type="match status" value="1"/>
</dbReference>
<reference evidence="1 2" key="1">
    <citation type="submission" date="2020-01" db="EMBL/GenBank/DDBJ databases">
        <authorList>
            <person name="Kim M.K."/>
        </authorList>
    </citation>
    <scope>NUCLEOTIDE SEQUENCE [LARGE SCALE GENOMIC DNA]</scope>
    <source>
        <strain evidence="1 2">172606-1</strain>
    </source>
</reference>
<protein>
    <recommendedName>
        <fullName evidence="3">Polynucleotide kinase</fullName>
    </recommendedName>
</protein>
<organism evidence="1 2">
    <name type="scientific">Rhodocytophaga rosea</name>
    <dbReference type="NCBI Taxonomy" id="2704465"/>
    <lineage>
        <taxon>Bacteria</taxon>
        <taxon>Pseudomonadati</taxon>
        <taxon>Bacteroidota</taxon>
        <taxon>Cytophagia</taxon>
        <taxon>Cytophagales</taxon>
        <taxon>Rhodocytophagaceae</taxon>
        <taxon>Rhodocytophaga</taxon>
    </lineage>
</organism>
<gene>
    <name evidence="1" type="ORF">GXP67_02755</name>
</gene>
<dbReference type="AlphaFoldDB" id="A0A6C0GD89"/>
<evidence type="ECO:0008006" key="3">
    <source>
        <dbReference type="Google" id="ProtNLM"/>
    </source>
</evidence>
<dbReference type="KEGG" id="rhoz:GXP67_02755"/>
<evidence type="ECO:0000313" key="2">
    <source>
        <dbReference type="Proteomes" id="UP000480178"/>
    </source>
</evidence>
<proteinExistence type="predicted"/>
<dbReference type="Gene3D" id="3.40.50.1000">
    <property type="entry name" value="HAD superfamily/HAD-like"/>
    <property type="match status" value="1"/>
</dbReference>
<accession>A0A6C0GD89</accession>
<dbReference type="Pfam" id="PF18143">
    <property type="entry name" value="HAD_SAK_2"/>
    <property type="match status" value="1"/>
</dbReference>
<dbReference type="InterPro" id="IPR023214">
    <property type="entry name" value="HAD_sf"/>
</dbReference>
<sequence length="158" mass="18094">MKTASYPIIFLDIDGVLCTQNQWKADVIAEDGYSEFNAKCIENLNRLIEQTKAKVILTSSRRINKTVDEFGAILKRRGFHGQIVGKINEKTELDSSSRSEEIVGWLERNGVPDKYVILDDDTRLAQLGESYLPHWVRTIYHRGLDEEALQRALQILND</sequence>
<dbReference type="RefSeq" id="WP_162441742.1">
    <property type="nucleotide sequence ID" value="NZ_CP048222.1"/>
</dbReference>